<evidence type="ECO:0000313" key="1">
    <source>
        <dbReference type="EMBL" id="CAA9994056.1"/>
    </source>
</evidence>
<sequence length="161" mass="18102">MAQSLSQGQTPIGERILKGIKRTIFRDPHKIKAHLLPKITQNPLTRSKDPSNSQGPLVHKRCLCAPQIRTSTIWKSVKKPEPNLDTVTALGRLQFGSYPKKPTLITDIDLFGWPIWPPLDEIGTVLVRHDASPRIERVLGREMQQVRDAGRVNVSETEKSS</sequence>
<dbReference type="EMBL" id="CADCXU010001642">
    <property type="protein sequence ID" value="CAA9994056.1"/>
    <property type="molecule type" value="Genomic_DNA"/>
</dbReference>
<reference evidence="2 3" key="1">
    <citation type="submission" date="2020-02" db="EMBL/GenBank/DDBJ databases">
        <authorList>
            <person name="Ferguson B K."/>
        </authorList>
    </citation>
    <scope>NUCLEOTIDE SEQUENCE [LARGE SCALE GENOMIC DNA]</scope>
</reference>
<evidence type="ECO:0000313" key="3">
    <source>
        <dbReference type="Proteomes" id="UP000479000"/>
    </source>
</evidence>
<gene>
    <name evidence="1" type="ORF">NTEN_LOCUS876</name>
    <name evidence="2" type="ORF">NTEN_LOCUS881</name>
</gene>
<evidence type="ECO:0000313" key="2">
    <source>
        <dbReference type="EMBL" id="CAA9994061.1"/>
    </source>
</evidence>
<organism evidence="2 3">
    <name type="scientific">Nesidiocoris tenuis</name>
    <dbReference type="NCBI Taxonomy" id="355587"/>
    <lineage>
        <taxon>Eukaryota</taxon>
        <taxon>Metazoa</taxon>
        <taxon>Ecdysozoa</taxon>
        <taxon>Arthropoda</taxon>
        <taxon>Hexapoda</taxon>
        <taxon>Insecta</taxon>
        <taxon>Pterygota</taxon>
        <taxon>Neoptera</taxon>
        <taxon>Paraneoptera</taxon>
        <taxon>Hemiptera</taxon>
        <taxon>Heteroptera</taxon>
        <taxon>Panheteroptera</taxon>
        <taxon>Cimicomorpha</taxon>
        <taxon>Miridae</taxon>
        <taxon>Dicyphina</taxon>
        <taxon>Nesidiocoris</taxon>
    </lineage>
</organism>
<protein>
    <submittedName>
        <fullName evidence="2">Uncharacterized protein</fullName>
    </submittedName>
</protein>
<name>A0A6H5FVA8_9HEMI</name>
<dbReference type="EMBL" id="CADCXU010001643">
    <property type="protein sequence ID" value="CAA9994061.1"/>
    <property type="molecule type" value="Genomic_DNA"/>
</dbReference>
<proteinExistence type="predicted"/>
<dbReference type="AlphaFoldDB" id="A0A6H5FVA8"/>
<dbReference type="Proteomes" id="UP000479000">
    <property type="component" value="Unassembled WGS sequence"/>
</dbReference>
<keyword evidence="3" id="KW-1185">Reference proteome</keyword>
<accession>A0A6H5FVA8</accession>